<accession>A0A409XS89</accession>
<protein>
    <submittedName>
        <fullName evidence="3">Uncharacterized protein</fullName>
    </submittedName>
</protein>
<keyword evidence="2" id="KW-0472">Membrane</keyword>
<evidence type="ECO:0000256" key="2">
    <source>
        <dbReference type="SAM" id="Phobius"/>
    </source>
</evidence>
<feature type="compositionally biased region" description="Basic and acidic residues" evidence="1">
    <location>
        <begin position="196"/>
        <end position="209"/>
    </location>
</feature>
<keyword evidence="4" id="KW-1185">Reference proteome</keyword>
<keyword evidence="2" id="KW-1133">Transmembrane helix</keyword>
<feature type="region of interest" description="Disordered" evidence="1">
    <location>
        <begin position="171"/>
        <end position="229"/>
    </location>
</feature>
<evidence type="ECO:0000313" key="4">
    <source>
        <dbReference type="Proteomes" id="UP000283269"/>
    </source>
</evidence>
<sequence length="250" mass="27258">MQVPAGVALLLLDIFVCPFLSIIHLSHFALSYSIFLSYEPPTPTNFTANHIYLFPHLFLLAGSSLSSGSHRFKRKVDPAYARRTRPHNTPTHMHLARSAEVVYTSKRDRLANPLVDPDDRNRAMGWNLPLGVGGPVGDGSARGMGRESASCNPGLTTIRLLRVTASPRSVAPVSDPIKADKSAPHVGKRARREQRRRTVSEWHGQEEPSRLGTELSRGSGSGFEGKGRTISIGSSKVDVVPLLQSHLTGL</sequence>
<dbReference type="EMBL" id="NHYD01000687">
    <property type="protein sequence ID" value="PPQ93580.1"/>
    <property type="molecule type" value="Genomic_DNA"/>
</dbReference>
<dbReference type="AlphaFoldDB" id="A0A409XS89"/>
<dbReference type="InParanoid" id="A0A409XS89"/>
<gene>
    <name evidence="3" type="ORF">CVT25_001201</name>
</gene>
<reference evidence="3 4" key="1">
    <citation type="journal article" date="2018" name="Evol. Lett.">
        <title>Horizontal gene cluster transfer increased hallucinogenic mushroom diversity.</title>
        <authorList>
            <person name="Reynolds H.T."/>
            <person name="Vijayakumar V."/>
            <person name="Gluck-Thaler E."/>
            <person name="Korotkin H.B."/>
            <person name="Matheny P.B."/>
            <person name="Slot J.C."/>
        </authorList>
    </citation>
    <scope>NUCLEOTIDE SEQUENCE [LARGE SCALE GENOMIC DNA]</scope>
    <source>
        <strain evidence="3 4">2631</strain>
    </source>
</reference>
<organism evidence="3 4">
    <name type="scientific">Psilocybe cyanescens</name>
    <dbReference type="NCBI Taxonomy" id="93625"/>
    <lineage>
        <taxon>Eukaryota</taxon>
        <taxon>Fungi</taxon>
        <taxon>Dikarya</taxon>
        <taxon>Basidiomycota</taxon>
        <taxon>Agaricomycotina</taxon>
        <taxon>Agaricomycetes</taxon>
        <taxon>Agaricomycetidae</taxon>
        <taxon>Agaricales</taxon>
        <taxon>Agaricineae</taxon>
        <taxon>Strophariaceae</taxon>
        <taxon>Psilocybe</taxon>
    </lineage>
</organism>
<feature type="compositionally biased region" description="Basic residues" evidence="1">
    <location>
        <begin position="186"/>
        <end position="195"/>
    </location>
</feature>
<dbReference type="Proteomes" id="UP000283269">
    <property type="component" value="Unassembled WGS sequence"/>
</dbReference>
<proteinExistence type="predicted"/>
<comment type="caution">
    <text evidence="3">The sequence shown here is derived from an EMBL/GenBank/DDBJ whole genome shotgun (WGS) entry which is preliminary data.</text>
</comment>
<evidence type="ECO:0000256" key="1">
    <source>
        <dbReference type="SAM" id="MobiDB-lite"/>
    </source>
</evidence>
<evidence type="ECO:0000313" key="3">
    <source>
        <dbReference type="EMBL" id="PPQ93580.1"/>
    </source>
</evidence>
<feature type="transmembrane region" description="Helical" evidence="2">
    <location>
        <begin position="7"/>
        <end position="30"/>
    </location>
</feature>
<keyword evidence="2" id="KW-0812">Transmembrane</keyword>
<name>A0A409XS89_PSICY</name>